<dbReference type="Pfam" id="PF00856">
    <property type="entry name" value="SET"/>
    <property type="match status" value="1"/>
</dbReference>
<keyword evidence="6" id="KW-0949">S-adenosyl-L-methionine</keyword>
<dbReference type="PANTHER" id="PTHR46165">
    <property type="entry name" value="SET AND MYND DOMAIN-CONTAINING PROTEIN 4"/>
    <property type="match status" value="1"/>
</dbReference>
<dbReference type="InterPro" id="IPR046341">
    <property type="entry name" value="SET_dom_sf"/>
</dbReference>
<dbReference type="Proteomes" id="UP000321570">
    <property type="component" value="Unassembled WGS sequence"/>
</dbReference>
<dbReference type="InterPro" id="IPR001214">
    <property type="entry name" value="SET_dom"/>
</dbReference>
<protein>
    <recommendedName>
        <fullName evidence="10">SET domain-containing protein</fullName>
    </recommendedName>
</protein>
<dbReference type="GO" id="GO:0005737">
    <property type="term" value="C:cytoplasm"/>
    <property type="evidence" value="ECO:0007669"/>
    <property type="project" value="UniProtKB-SubCell"/>
</dbReference>
<dbReference type="SUPFAM" id="SSF48452">
    <property type="entry name" value="TPR-like"/>
    <property type="match status" value="1"/>
</dbReference>
<evidence type="ECO:0000256" key="5">
    <source>
        <dbReference type="ARBA" id="ARBA00022679"/>
    </source>
</evidence>
<dbReference type="InterPro" id="IPR044421">
    <property type="entry name" value="SMYD4_SET"/>
</dbReference>
<dbReference type="InterPro" id="IPR052097">
    <property type="entry name" value="SET-MYND_domain_protein"/>
</dbReference>
<evidence type="ECO:0000256" key="8">
    <source>
        <dbReference type="ARBA" id="ARBA00048985"/>
    </source>
</evidence>
<evidence type="ECO:0000256" key="3">
    <source>
        <dbReference type="ARBA" id="ARBA00022490"/>
    </source>
</evidence>
<name>A0A564YYC6_HYMDI</name>
<comment type="subcellular location">
    <subcellularLocation>
        <location evidence="2">Cytoplasm</location>
    </subcellularLocation>
    <subcellularLocation>
        <location evidence="1">Nucleus</location>
    </subcellularLocation>
</comment>
<dbReference type="SUPFAM" id="SSF82199">
    <property type="entry name" value="SET domain"/>
    <property type="match status" value="1"/>
</dbReference>
<dbReference type="InterPro" id="IPR011990">
    <property type="entry name" value="TPR-like_helical_dom_sf"/>
</dbReference>
<dbReference type="AlphaFoldDB" id="A0A564YYC6"/>
<sequence>MAGNLKGLKSTIHLFERARRTGSEQPLVKRYFEYSSKCLDKINKTRNVIEDFGKLETDFERICYFLKRLQTHSEVREAVMPDGVQRVKEDLARCQGKSDILSKLFRMKCKYAQRNSRTQFALHYATLAVFYAKSEEELFLALANRSIILYEVGLIDEAINDANEAIKGSFTPFDTARTYICLGNCYKHRGKMREALDKFSKAIHALEKTDPRLSRHIKLQAERQVREIYELNWDTLMHSNSESICSKPKISELKKALWKDDFEREPKEADKSCKLLATNGTLALKNTKSDRGWTLEVTRLVKPGEVLIIEKCYAASLPSRWTRQCYSCLQRCHNLLPCNGCPLVGFCSDRCAQDAIKPDCRSKRCVNKHIYDCKGILSCTLLDKYASWSGFGQVHSNFATSQAACACISNTDPSRLLDYICSTGDYLGGRGHQAFVGAKLGREAPPPRIDPSDYSSVAFLTACSDKHSTKYLLQSTVASIFLAYCLYIGGYPMEWRNVDLFAPPSTGSRPKYIPASWVAACILYHIQAIDINAFNFDISISQNLAGITKESTIIGAMLYPSISLINHSCNPSAFLVMSSRGVGCLVASKTLTAGSEITMQYVGDFYEKSKEERQKILKLFYFECNCEACINEWTYNEDSKERLICPHCKASLCSTLEACPLCSSTSGPERYRRLWNEDFKRIIGCVLDGDVSLEILKTAADVLDQAQSLVVPPAKTIKKAITLFKYSMFIRYGNWVVEPWPKYILRSRTKTKTFTP</sequence>
<evidence type="ECO:0000256" key="2">
    <source>
        <dbReference type="ARBA" id="ARBA00004496"/>
    </source>
</evidence>
<evidence type="ECO:0000256" key="9">
    <source>
        <dbReference type="PROSITE-ProRule" id="PRU00339"/>
    </source>
</evidence>
<dbReference type="EMBL" id="CABIJS010000455">
    <property type="protein sequence ID" value="VUZ52019.1"/>
    <property type="molecule type" value="Genomic_DNA"/>
</dbReference>
<keyword evidence="7" id="KW-0539">Nucleus</keyword>
<gene>
    <name evidence="11" type="ORF">WMSIL1_LOCUS10552</name>
</gene>
<dbReference type="GO" id="GO:0008168">
    <property type="term" value="F:methyltransferase activity"/>
    <property type="evidence" value="ECO:0007669"/>
    <property type="project" value="UniProtKB-KW"/>
</dbReference>
<evidence type="ECO:0000256" key="6">
    <source>
        <dbReference type="ARBA" id="ARBA00022691"/>
    </source>
</evidence>
<dbReference type="GO" id="GO:0005634">
    <property type="term" value="C:nucleus"/>
    <property type="evidence" value="ECO:0007669"/>
    <property type="project" value="UniProtKB-SubCell"/>
</dbReference>
<reference evidence="11 12" key="1">
    <citation type="submission" date="2019-07" db="EMBL/GenBank/DDBJ databases">
        <authorList>
            <person name="Jastrzebski P J."/>
            <person name="Paukszto L."/>
            <person name="Jastrzebski P J."/>
        </authorList>
    </citation>
    <scope>NUCLEOTIDE SEQUENCE [LARGE SCALE GENOMIC DNA]</scope>
    <source>
        <strain evidence="11 12">WMS-il1</strain>
    </source>
</reference>
<dbReference type="GO" id="GO:0032259">
    <property type="term" value="P:methylation"/>
    <property type="evidence" value="ECO:0007669"/>
    <property type="project" value="UniProtKB-KW"/>
</dbReference>
<dbReference type="PROSITE" id="PS50005">
    <property type="entry name" value="TPR"/>
    <property type="match status" value="1"/>
</dbReference>
<dbReference type="Gene3D" id="2.170.270.10">
    <property type="entry name" value="SET domain"/>
    <property type="match status" value="1"/>
</dbReference>
<dbReference type="InterPro" id="IPR019734">
    <property type="entry name" value="TPR_rpt"/>
</dbReference>
<keyword evidence="3" id="KW-0963">Cytoplasm</keyword>
<evidence type="ECO:0000313" key="12">
    <source>
        <dbReference type="Proteomes" id="UP000321570"/>
    </source>
</evidence>
<feature type="repeat" description="TPR" evidence="9">
    <location>
        <begin position="176"/>
        <end position="209"/>
    </location>
</feature>
<evidence type="ECO:0000256" key="4">
    <source>
        <dbReference type="ARBA" id="ARBA00022603"/>
    </source>
</evidence>
<dbReference type="Gene3D" id="1.25.40.10">
    <property type="entry name" value="Tetratricopeptide repeat domain"/>
    <property type="match status" value="1"/>
</dbReference>
<comment type="catalytic activity">
    <reaction evidence="8">
        <text>L-lysyl-[protein] + S-adenosyl-L-methionine = N(6)-methyl-L-lysyl-[protein] + S-adenosyl-L-homocysteine + H(+)</text>
        <dbReference type="Rhea" id="RHEA:51736"/>
        <dbReference type="Rhea" id="RHEA-COMP:9752"/>
        <dbReference type="Rhea" id="RHEA-COMP:13053"/>
        <dbReference type="ChEBI" id="CHEBI:15378"/>
        <dbReference type="ChEBI" id="CHEBI:29969"/>
        <dbReference type="ChEBI" id="CHEBI:57856"/>
        <dbReference type="ChEBI" id="CHEBI:59789"/>
        <dbReference type="ChEBI" id="CHEBI:61929"/>
    </reaction>
</comment>
<dbReference type="PANTHER" id="PTHR46165:SF2">
    <property type="entry name" value="SET AND MYND DOMAIN-CONTAINING PROTEIN 4"/>
    <property type="match status" value="1"/>
</dbReference>
<evidence type="ECO:0000256" key="1">
    <source>
        <dbReference type="ARBA" id="ARBA00004123"/>
    </source>
</evidence>
<keyword evidence="9" id="KW-0802">TPR repeat</keyword>
<keyword evidence="5" id="KW-0808">Transferase</keyword>
<feature type="domain" description="SET" evidence="10">
    <location>
        <begin position="545"/>
        <end position="601"/>
    </location>
</feature>
<accession>A0A564YYC6</accession>
<dbReference type="GO" id="GO:0042826">
    <property type="term" value="F:histone deacetylase binding"/>
    <property type="evidence" value="ECO:0007669"/>
    <property type="project" value="TreeGrafter"/>
</dbReference>
<dbReference type="CDD" id="cd10536">
    <property type="entry name" value="SET_SMYD4"/>
    <property type="match status" value="1"/>
</dbReference>
<organism evidence="11 12">
    <name type="scientific">Hymenolepis diminuta</name>
    <name type="common">Rat tapeworm</name>
    <dbReference type="NCBI Taxonomy" id="6216"/>
    <lineage>
        <taxon>Eukaryota</taxon>
        <taxon>Metazoa</taxon>
        <taxon>Spiralia</taxon>
        <taxon>Lophotrochozoa</taxon>
        <taxon>Platyhelminthes</taxon>
        <taxon>Cestoda</taxon>
        <taxon>Eucestoda</taxon>
        <taxon>Cyclophyllidea</taxon>
        <taxon>Hymenolepididae</taxon>
        <taxon>Hymenolepis</taxon>
    </lineage>
</organism>
<evidence type="ECO:0000259" key="10">
    <source>
        <dbReference type="Pfam" id="PF00856"/>
    </source>
</evidence>
<proteinExistence type="predicted"/>
<keyword evidence="12" id="KW-1185">Reference proteome</keyword>
<evidence type="ECO:0000313" key="11">
    <source>
        <dbReference type="EMBL" id="VUZ52019.1"/>
    </source>
</evidence>
<keyword evidence="4" id="KW-0489">Methyltransferase</keyword>
<evidence type="ECO:0000256" key="7">
    <source>
        <dbReference type="ARBA" id="ARBA00023242"/>
    </source>
</evidence>
<dbReference type="SMART" id="SM00028">
    <property type="entry name" value="TPR"/>
    <property type="match status" value="1"/>
</dbReference>